<proteinExistence type="predicted"/>
<keyword evidence="2" id="KW-1185">Reference proteome</keyword>
<dbReference type="Proteomes" id="UP001302602">
    <property type="component" value="Unassembled WGS sequence"/>
</dbReference>
<dbReference type="EMBL" id="MU853225">
    <property type="protein sequence ID" value="KAK4125509.1"/>
    <property type="molecule type" value="Genomic_DNA"/>
</dbReference>
<accession>A0AAN6U394</accession>
<reference evidence="1" key="2">
    <citation type="submission" date="2023-05" db="EMBL/GenBank/DDBJ databases">
        <authorList>
            <consortium name="Lawrence Berkeley National Laboratory"/>
            <person name="Steindorff A."/>
            <person name="Hensen N."/>
            <person name="Bonometti L."/>
            <person name="Westerberg I."/>
            <person name="Brannstrom I.O."/>
            <person name="Guillou S."/>
            <person name="Cros-Aarteil S."/>
            <person name="Calhoun S."/>
            <person name="Haridas S."/>
            <person name="Kuo A."/>
            <person name="Mondo S."/>
            <person name="Pangilinan J."/>
            <person name="Riley R."/>
            <person name="Labutti K."/>
            <person name="Andreopoulos B."/>
            <person name="Lipzen A."/>
            <person name="Chen C."/>
            <person name="Yanf M."/>
            <person name="Daum C."/>
            <person name="Ng V."/>
            <person name="Clum A."/>
            <person name="Ohm R."/>
            <person name="Martin F."/>
            <person name="Silar P."/>
            <person name="Natvig D."/>
            <person name="Lalanne C."/>
            <person name="Gautier V."/>
            <person name="Ament-Velasquez S.L."/>
            <person name="Kruys A."/>
            <person name="Hutchinson M.I."/>
            <person name="Powell A.J."/>
            <person name="Barry K."/>
            <person name="Miller A.N."/>
            <person name="Grigoriev I.V."/>
            <person name="Debuchy R."/>
            <person name="Gladieux P."/>
            <person name="Thoren M.H."/>
            <person name="Johannesson H."/>
        </authorList>
    </citation>
    <scope>NUCLEOTIDE SEQUENCE</scope>
    <source>
        <strain evidence="1">CBS 731.68</strain>
    </source>
</reference>
<protein>
    <submittedName>
        <fullName evidence="1">Uncharacterized protein</fullName>
    </submittedName>
</protein>
<dbReference type="RefSeq" id="XP_062649280.1">
    <property type="nucleotide sequence ID" value="XM_062786536.1"/>
</dbReference>
<evidence type="ECO:0000313" key="1">
    <source>
        <dbReference type="EMBL" id="KAK4125509.1"/>
    </source>
</evidence>
<evidence type="ECO:0000313" key="2">
    <source>
        <dbReference type="Proteomes" id="UP001302602"/>
    </source>
</evidence>
<dbReference type="AlphaFoldDB" id="A0AAN6U394"/>
<comment type="caution">
    <text evidence="1">The sequence shown here is derived from an EMBL/GenBank/DDBJ whole genome shotgun (WGS) entry which is preliminary data.</text>
</comment>
<dbReference type="GeneID" id="87823304"/>
<name>A0AAN6U394_9PEZI</name>
<gene>
    <name evidence="1" type="ORF">N657DRAFT_268794</name>
</gene>
<organism evidence="1 2">
    <name type="scientific">Parathielavia appendiculata</name>
    <dbReference type="NCBI Taxonomy" id="2587402"/>
    <lineage>
        <taxon>Eukaryota</taxon>
        <taxon>Fungi</taxon>
        <taxon>Dikarya</taxon>
        <taxon>Ascomycota</taxon>
        <taxon>Pezizomycotina</taxon>
        <taxon>Sordariomycetes</taxon>
        <taxon>Sordariomycetidae</taxon>
        <taxon>Sordariales</taxon>
        <taxon>Chaetomiaceae</taxon>
        <taxon>Parathielavia</taxon>
    </lineage>
</organism>
<reference evidence="1" key="1">
    <citation type="journal article" date="2023" name="Mol. Phylogenet. Evol.">
        <title>Genome-scale phylogeny and comparative genomics of the fungal order Sordariales.</title>
        <authorList>
            <person name="Hensen N."/>
            <person name="Bonometti L."/>
            <person name="Westerberg I."/>
            <person name="Brannstrom I.O."/>
            <person name="Guillou S."/>
            <person name="Cros-Aarteil S."/>
            <person name="Calhoun S."/>
            <person name="Haridas S."/>
            <person name="Kuo A."/>
            <person name="Mondo S."/>
            <person name="Pangilinan J."/>
            <person name="Riley R."/>
            <person name="LaButti K."/>
            <person name="Andreopoulos B."/>
            <person name="Lipzen A."/>
            <person name="Chen C."/>
            <person name="Yan M."/>
            <person name="Daum C."/>
            <person name="Ng V."/>
            <person name="Clum A."/>
            <person name="Steindorff A."/>
            <person name="Ohm R.A."/>
            <person name="Martin F."/>
            <person name="Silar P."/>
            <person name="Natvig D.O."/>
            <person name="Lalanne C."/>
            <person name="Gautier V."/>
            <person name="Ament-Velasquez S.L."/>
            <person name="Kruys A."/>
            <person name="Hutchinson M.I."/>
            <person name="Powell A.J."/>
            <person name="Barry K."/>
            <person name="Miller A.N."/>
            <person name="Grigoriev I.V."/>
            <person name="Debuchy R."/>
            <person name="Gladieux P."/>
            <person name="Hiltunen Thoren M."/>
            <person name="Johannesson H."/>
        </authorList>
    </citation>
    <scope>NUCLEOTIDE SEQUENCE</scope>
    <source>
        <strain evidence="1">CBS 731.68</strain>
    </source>
</reference>
<sequence>MLKSRQQAVHDDCSRDVVIGGECLTPDRRNEGSCRDRDDLGIYISTVTQVCRCAGVLGFAHSPSSFPVERKVPARIKLNDGAIMPSLMRSSVLPQVGSHPASSRRVQDACPHRKSYPLVPGRGGPGNAVKSVVHGRPSLSRMDLFGGWPAPRRHSHPPVGRSQT</sequence>